<reference evidence="1 2" key="1">
    <citation type="journal article" date="2014" name="Genome Biol. Evol.">
        <title>The genome of the myxosporean Thelohanellus kitauei shows adaptations to nutrient acquisition within its fish host.</title>
        <authorList>
            <person name="Yang Y."/>
            <person name="Xiong J."/>
            <person name="Zhou Z."/>
            <person name="Huo F."/>
            <person name="Miao W."/>
            <person name="Ran C."/>
            <person name="Liu Y."/>
            <person name="Zhang J."/>
            <person name="Feng J."/>
            <person name="Wang M."/>
            <person name="Wang M."/>
            <person name="Wang L."/>
            <person name="Yao B."/>
        </authorList>
    </citation>
    <scope>NUCLEOTIDE SEQUENCE [LARGE SCALE GENOMIC DNA]</scope>
    <source>
        <strain evidence="1">Wuqing</strain>
    </source>
</reference>
<proteinExistence type="predicted"/>
<accession>A0A0C2IQ85</accession>
<sequence>MITATRKETKHLNTEDVSLAPLPISLRLNHVKRESMTMKRSFTLEKKEKEIKLPLEADMSKRVIESARENLTLIKESGNILLLTFEGVEIGQKHRDVLKDTQHLNIQDVKTAFIVKKKKKEAPYHPIIENTETD</sequence>
<evidence type="ECO:0000313" key="1">
    <source>
        <dbReference type="EMBL" id="KII67604.1"/>
    </source>
</evidence>
<comment type="caution">
    <text evidence="1">The sequence shown here is derived from an EMBL/GenBank/DDBJ whole genome shotgun (WGS) entry which is preliminary data.</text>
</comment>
<dbReference type="AlphaFoldDB" id="A0A0C2IQ85"/>
<organism evidence="1 2">
    <name type="scientific">Thelohanellus kitauei</name>
    <name type="common">Myxosporean</name>
    <dbReference type="NCBI Taxonomy" id="669202"/>
    <lineage>
        <taxon>Eukaryota</taxon>
        <taxon>Metazoa</taxon>
        <taxon>Cnidaria</taxon>
        <taxon>Myxozoa</taxon>
        <taxon>Myxosporea</taxon>
        <taxon>Bivalvulida</taxon>
        <taxon>Platysporina</taxon>
        <taxon>Myxobolidae</taxon>
        <taxon>Thelohanellus</taxon>
    </lineage>
</organism>
<name>A0A0C2IQ85_THEKT</name>
<dbReference type="Proteomes" id="UP000031668">
    <property type="component" value="Unassembled WGS sequence"/>
</dbReference>
<keyword evidence="2" id="KW-1185">Reference proteome</keyword>
<gene>
    <name evidence="1" type="ORF">RF11_10276</name>
</gene>
<dbReference type="EMBL" id="JWZT01003127">
    <property type="protein sequence ID" value="KII67604.1"/>
    <property type="molecule type" value="Genomic_DNA"/>
</dbReference>
<evidence type="ECO:0000313" key="2">
    <source>
        <dbReference type="Proteomes" id="UP000031668"/>
    </source>
</evidence>
<protein>
    <submittedName>
        <fullName evidence="1">Uncharacterized protein</fullName>
    </submittedName>
</protein>